<dbReference type="Pfam" id="PF00239">
    <property type="entry name" value="Resolvase"/>
    <property type="match status" value="1"/>
</dbReference>
<comment type="caution">
    <text evidence="4">The sequence shown here is derived from an EMBL/GenBank/DDBJ whole genome shotgun (WGS) entry which is preliminary data.</text>
</comment>
<dbReference type="InterPro" id="IPR011109">
    <property type="entry name" value="DNA_bind_recombinase_dom"/>
</dbReference>
<dbReference type="AlphaFoldDB" id="A0A0L6JGF1"/>
<dbReference type="PANTHER" id="PTHR30461">
    <property type="entry name" value="DNA-INVERTASE FROM LAMBDOID PROPHAGE"/>
    <property type="match status" value="1"/>
</dbReference>
<feature type="coiled-coil region" evidence="1">
    <location>
        <begin position="417"/>
        <end position="476"/>
    </location>
</feature>
<dbReference type="EMBL" id="LGTC01000001">
    <property type="protein sequence ID" value="KNY24788.1"/>
    <property type="molecule type" value="Genomic_DNA"/>
</dbReference>
<protein>
    <submittedName>
        <fullName evidence="4">Recombinase</fullName>
    </submittedName>
</protein>
<evidence type="ECO:0000313" key="5">
    <source>
        <dbReference type="Proteomes" id="UP000036923"/>
    </source>
</evidence>
<dbReference type="Gene3D" id="3.90.1750.20">
    <property type="entry name" value="Putative Large Serine Recombinase, Chain B, Domain 2"/>
    <property type="match status" value="1"/>
</dbReference>
<dbReference type="PROSITE" id="PS51737">
    <property type="entry name" value="RECOMBINASE_DNA_BIND"/>
    <property type="match status" value="1"/>
</dbReference>
<dbReference type="eggNOG" id="COG1961">
    <property type="taxonomic scope" value="Bacteria"/>
</dbReference>
<gene>
    <name evidence="4" type="ORF">Bccel_0045</name>
</gene>
<evidence type="ECO:0000259" key="3">
    <source>
        <dbReference type="PROSITE" id="PS51737"/>
    </source>
</evidence>
<accession>A0A0L6JGF1</accession>
<dbReference type="InterPro" id="IPR006119">
    <property type="entry name" value="Resolv_N"/>
</dbReference>
<dbReference type="Proteomes" id="UP000036923">
    <property type="component" value="Unassembled WGS sequence"/>
</dbReference>
<dbReference type="Gene3D" id="3.40.50.1390">
    <property type="entry name" value="Resolvase, N-terminal catalytic domain"/>
    <property type="match status" value="1"/>
</dbReference>
<dbReference type="Pfam" id="PF07508">
    <property type="entry name" value="Recombinase"/>
    <property type="match status" value="1"/>
</dbReference>
<reference evidence="5" key="1">
    <citation type="submission" date="2015-07" db="EMBL/GenBank/DDBJ databases">
        <title>Near-Complete Genome Sequence of the Cellulolytic Bacterium Bacteroides (Pseudobacteroides) cellulosolvens ATCC 35603.</title>
        <authorList>
            <person name="Dassa B."/>
            <person name="Utturkar S.M."/>
            <person name="Klingeman D.M."/>
            <person name="Hurt R.A."/>
            <person name="Keller M."/>
            <person name="Xu J."/>
            <person name="Reddy Y.H.K."/>
            <person name="Borovok I."/>
            <person name="Grinberg I.R."/>
            <person name="Lamed R."/>
            <person name="Zhivin O."/>
            <person name="Bayer E.A."/>
            <person name="Brown S.D."/>
        </authorList>
    </citation>
    <scope>NUCLEOTIDE SEQUENCE [LARGE SCALE GENOMIC DNA]</scope>
    <source>
        <strain evidence="5">DSM 2933</strain>
    </source>
</reference>
<dbReference type="PATRIC" id="fig|398512.5.peg.51"/>
<dbReference type="SUPFAM" id="SSF53041">
    <property type="entry name" value="Resolvase-like"/>
    <property type="match status" value="1"/>
</dbReference>
<dbReference type="PROSITE" id="PS51736">
    <property type="entry name" value="RECOMBINASES_3"/>
    <property type="match status" value="1"/>
</dbReference>
<feature type="domain" description="Recombinase" evidence="3">
    <location>
        <begin position="187"/>
        <end position="314"/>
    </location>
</feature>
<evidence type="ECO:0000256" key="1">
    <source>
        <dbReference type="SAM" id="Coils"/>
    </source>
</evidence>
<dbReference type="InterPro" id="IPR025827">
    <property type="entry name" value="Zn_ribbon_recom_dom"/>
</dbReference>
<keyword evidence="1" id="KW-0175">Coiled coil</keyword>
<dbReference type="InterPro" id="IPR038109">
    <property type="entry name" value="DNA_bind_recomb_sf"/>
</dbReference>
<proteinExistence type="predicted"/>
<dbReference type="RefSeq" id="WP_242853091.1">
    <property type="nucleotide sequence ID" value="NZ_JQKC01000009.1"/>
</dbReference>
<dbReference type="SMART" id="SM00857">
    <property type="entry name" value="Resolvase"/>
    <property type="match status" value="1"/>
</dbReference>
<evidence type="ECO:0000259" key="2">
    <source>
        <dbReference type="PROSITE" id="PS51736"/>
    </source>
</evidence>
<dbReference type="PANTHER" id="PTHR30461:SF23">
    <property type="entry name" value="DNA RECOMBINASE-RELATED"/>
    <property type="match status" value="1"/>
</dbReference>
<organism evidence="4 5">
    <name type="scientific">Pseudobacteroides cellulosolvens ATCC 35603 = DSM 2933</name>
    <dbReference type="NCBI Taxonomy" id="398512"/>
    <lineage>
        <taxon>Bacteria</taxon>
        <taxon>Bacillati</taxon>
        <taxon>Bacillota</taxon>
        <taxon>Clostridia</taxon>
        <taxon>Eubacteriales</taxon>
        <taxon>Oscillospiraceae</taxon>
        <taxon>Pseudobacteroides</taxon>
    </lineage>
</organism>
<keyword evidence="5" id="KW-1185">Reference proteome</keyword>
<feature type="domain" description="Resolvase/invertase-type recombinase catalytic" evidence="2">
    <location>
        <begin position="33"/>
        <end position="179"/>
    </location>
</feature>
<dbReference type="Pfam" id="PF13408">
    <property type="entry name" value="Zn_ribbon_recom"/>
    <property type="match status" value="1"/>
</dbReference>
<dbReference type="GO" id="GO:0000150">
    <property type="term" value="F:DNA strand exchange activity"/>
    <property type="evidence" value="ECO:0007669"/>
    <property type="project" value="InterPro"/>
</dbReference>
<dbReference type="STRING" id="398512.Bccel_0045"/>
<dbReference type="InterPro" id="IPR036162">
    <property type="entry name" value="Resolvase-like_N_sf"/>
</dbReference>
<evidence type="ECO:0000313" key="4">
    <source>
        <dbReference type="EMBL" id="KNY24788.1"/>
    </source>
</evidence>
<dbReference type="GO" id="GO:0003677">
    <property type="term" value="F:DNA binding"/>
    <property type="evidence" value="ECO:0007669"/>
    <property type="project" value="InterPro"/>
</dbReference>
<dbReference type="InterPro" id="IPR050639">
    <property type="entry name" value="SSR_resolvase"/>
</dbReference>
<name>A0A0L6JGF1_9FIRM</name>
<sequence>MDREIKYVPPLVSGNRFKEYNDQHKTLGKCNLDVGGYIRVSTAKESQKSSIENQKKILKEWASINGYNLVRFYIDVKSGAYSYLRNEMQQLREDIKKGIINGVISKEIARTSRDIMDILELKRSLGDYGAFFISLKENYDSRTDDDEFLLVIHAGLAQKERKTTASRVKVTQLLKAKEGKTNVASPAFGYMLTPDKQYLMVNDETSKIYRLIVEKFLEGWGQLKICKYLNSQGIPSKRGEKWHTNSIRTILTNPVYLGITIYNATTMVRDSTGRQKRLVRPESEWIIRHNTHEPLITNEEYEKVQQIINERKEKDSKEWSCEKKYLLSGFLYCSVCNGKIYGGKQPSKAKNPKEPYYFYYVDQNRYGICDTKSKYWDMGKVDSLVMEHLKNFFKDRELLEESIRAKQYLFDKKLIQEKKLREELQKSLDKINVAIRKQQEAFESEVILIDEYKVRMSELREKKNELIQKIDVLNKKLEKSDSIDIKLNTILDKVIGLIENLDKLDYNLKEVVLKKLVKRIFISADYSLKFDYTFEED</sequence>
<dbReference type="CDD" id="cd00338">
    <property type="entry name" value="Ser_Recombinase"/>
    <property type="match status" value="1"/>
</dbReference>